<feature type="domain" description="Big-1" evidence="5">
    <location>
        <begin position="1352"/>
        <end position="1452"/>
    </location>
</feature>
<feature type="domain" description="Big-1" evidence="5">
    <location>
        <begin position="1028"/>
        <end position="1132"/>
    </location>
</feature>
<feature type="region of interest" description="Disordered" evidence="2">
    <location>
        <begin position="1623"/>
        <end position="1654"/>
    </location>
</feature>
<evidence type="ECO:0000256" key="3">
    <source>
        <dbReference type="SAM" id="Phobius"/>
    </source>
</evidence>
<dbReference type="OrthoDB" id="2487346at2"/>
<evidence type="ECO:0000313" key="7">
    <source>
        <dbReference type="Proteomes" id="UP000070810"/>
    </source>
</evidence>
<comment type="similarity">
    <text evidence="1">Belongs to the intimin/invasin family.</text>
</comment>
<comment type="caution">
    <text evidence="6">The sequence shown here is derived from an EMBL/GenBank/DDBJ whole genome shotgun (WGS) entry which is preliminary data.</text>
</comment>
<protein>
    <recommendedName>
        <fullName evidence="5">Big-1 domain-containing protein</fullName>
    </recommendedName>
</protein>
<feature type="domain" description="Big-1" evidence="5">
    <location>
        <begin position="1135"/>
        <end position="1239"/>
    </location>
</feature>
<proteinExistence type="inferred from homology"/>
<keyword evidence="4" id="KW-0732">Signal</keyword>
<organism evidence="6 7">
    <name type="scientific">Leucobacter chromiiresistens</name>
    <dbReference type="NCBI Taxonomy" id="1079994"/>
    <lineage>
        <taxon>Bacteria</taxon>
        <taxon>Bacillati</taxon>
        <taxon>Actinomycetota</taxon>
        <taxon>Actinomycetes</taxon>
        <taxon>Micrococcales</taxon>
        <taxon>Microbacteriaceae</taxon>
        <taxon>Leucobacter</taxon>
    </lineage>
</organism>
<gene>
    <name evidence="6" type="ORF">NS354_06375</name>
</gene>
<dbReference type="GO" id="GO:0005975">
    <property type="term" value="P:carbohydrate metabolic process"/>
    <property type="evidence" value="ECO:0007669"/>
    <property type="project" value="UniProtKB-ARBA"/>
</dbReference>
<evidence type="ECO:0000256" key="4">
    <source>
        <dbReference type="SAM" id="SignalP"/>
    </source>
</evidence>
<dbReference type="RefSeq" id="WP_058593735.1">
    <property type="nucleotide sequence ID" value="NZ_LDRK01000028.1"/>
</dbReference>
<dbReference type="SUPFAM" id="SSF82171">
    <property type="entry name" value="DPP6 N-terminal domain-like"/>
    <property type="match status" value="1"/>
</dbReference>
<dbReference type="Pfam" id="PF09134">
    <property type="entry name" value="Invasin_D3"/>
    <property type="match status" value="2"/>
</dbReference>
<feature type="chain" id="PRO_5039454067" description="Big-1 domain-containing protein" evidence="4">
    <location>
        <begin position="25"/>
        <end position="2100"/>
    </location>
</feature>
<dbReference type="GO" id="GO:0009279">
    <property type="term" value="C:cell outer membrane"/>
    <property type="evidence" value="ECO:0007669"/>
    <property type="project" value="TreeGrafter"/>
</dbReference>
<name>A0A147ENL1_9MICO</name>
<keyword evidence="3" id="KW-1133">Transmembrane helix</keyword>
<dbReference type="InterPro" id="IPR008964">
    <property type="entry name" value="Invasin/intimin_cell_adhesion"/>
</dbReference>
<evidence type="ECO:0000256" key="2">
    <source>
        <dbReference type="SAM" id="MobiDB-lite"/>
    </source>
</evidence>
<keyword evidence="3" id="KW-0812">Transmembrane</keyword>
<dbReference type="PANTHER" id="PTHR39576">
    <property type="entry name" value="ATTACHING AND EFFACING PROTEIN HOMOLOG-RELATED-RELATED"/>
    <property type="match status" value="1"/>
</dbReference>
<dbReference type="Pfam" id="PF02369">
    <property type="entry name" value="Big_1"/>
    <property type="match status" value="4"/>
</dbReference>
<feature type="domain" description="Big-1" evidence="5">
    <location>
        <begin position="1247"/>
        <end position="1339"/>
    </location>
</feature>
<dbReference type="InterPro" id="IPR015217">
    <property type="entry name" value="Invasin_dom_3"/>
</dbReference>
<dbReference type="InterPro" id="IPR003344">
    <property type="entry name" value="Big_1_dom"/>
</dbReference>
<dbReference type="Proteomes" id="UP000070810">
    <property type="component" value="Unassembled WGS sequence"/>
</dbReference>
<dbReference type="PATRIC" id="fig|1079994.3.peg.1367"/>
<keyword evidence="3" id="KW-0472">Membrane</keyword>
<feature type="region of interest" description="Disordered" evidence="2">
    <location>
        <begin position="1857"/>
        <end position="1894"/>
    </location>
</feature>
<dbReference type="SMART" id="SM00634">
    <property type="entry name" value="BID_1"/>
    <property type="match status" value="7"/>
</dbReference>
<evidence type="ECO:0000259" key="5">
    <source>
        <dbReference type="PROSITE" id="PS51127"/>
    </source>
</evidence>
<dbReference type="Gene3D" id="2.60.40.10">
    <property type="entry name" value="Immunoglobulins"/>
    <property type="match status" value="12"/>
</dbReference>
<dbReference type="InterPro" id="IPR041498">
    <property type="entry name" value="Big_6"/>
</dbReference>
<feature type="region of interest" description="Disordered" evidence="2">
    <location>
        <begin position="2039"/>
        <end position="2059"/>
    </location>
</feature>
<reference evidence="6 7" key="1">
    <citation type="journal article" date="2016" name="Front. Microbiol.">
        <title>Genomic Resource of Rice Seed Associated Bacteria.</title>
        <authorList>
            <person name="Midha S."/>
            <person name="Bansal K."/>
            <person name="Sharma S."/>
            <person name="Kumar N."/>
            <person name="Patil P.P."/>
            <person name="Chaudhry V."/>
            <person name="Patil P.B."/>
        </authorList>
    </citation>
    <scope>NUCLEOTIDE SEQUENCE [LARGE SCALE GENOMIC DNA]</scope>
    <source>
        <strain evidence="6 7">NS354</strain>
    </source>
</reference>
<dbReference type="InterPro" id="IPR051715">
    <property type="entry name" value="Intimin-Invasin_domain"/>
</dbReference>
<keyword evidence="7" id="KW-1185">Reference proteome</keyword>
<feature type="signal peptide" evidence="4">
    <location>
        <begin position="1"/>
        <end position="24"/>
    </location>
</feature>
<evidence type="ECO:0000256" key="1">
    <source>
        <dbReference type="ARBA" id="ARBA00010116"/>
    </source>
</evidence>
<dbReference type="EMBL" id="LDRK01000028">
    <property type="protein sequence ID" value="KTR86116.1"/>
    <property type="molecule type" value="Genomic_DNA"/>
</dbReference>
<feature type="transmembrane region" description="Helical" evidence="3">
    <location>
        <begin position="2070"/>
        <end position="2088"/>
    </location>
</feature>
<dbReference type="NCBIfam" id="TIGR01167">
    <property type="entry name" value="LPXTG_anchor"/>
    <property type="match status" value="1"/>
</dbReference>
<feature type="domain" description="Big-1" evidence="5">
    <location>
        <begin position="922"/>
        <end position="1027"/>
    </location>
</feature>
<accession>A0A147ENL1</accession>
<sequence>MLLRRPFAAAMTFLLLLASLVAYGQVAGATQAQAASYTHGAEIGTAVWPDDVNLAEGSAIWSIATGISGSPSSGVIGAFGGTPTEPIRVSGALANLGVSGDSENPGLYINEALTMGSLTKISPDVKAHYESAGSVKPAGTTFTNSGHVKWVPASGPNKGKAFAIELPIPNNLTKSWVTTTCSIEVNQLTNELVILTGPCDPGYTGYQNNILYFSPGADGDPLTLEDNVVEYLETTTTPKLDGVSDMTLDAAGNVYGITDGLNPTIWRWNRDTGQHVLLGKTTYSSKNGTASPASVGLAFYDGRIINTANGRKALPLQVNPLTKESSALPNGSWAEHVTGGGTAWTATLDSAGSGPLAGGVGIGGTVTDEAGNPVSGSPVAIYRDNGDGTATLAGTTDPTDENGNYAGLLDSSSGTFYLRLVQPRVVSGSESKNGEVVATNTYFTVGQDVTGNRMSVVNDRNNGSNPPAGTPGETTIDVTADGLNDLVKYDLVDARSVAAIDFTVAFAGSTADQSPNSLLSGDARTGNGPQHVTLQGDDAADLRLGATNGNYVVGATDDSHESDDGVYLNLAGDTPLASDQLFAAGLQYPLLAKSEGSQADSAKISAWMSAAGAANANPRGAFGSVIKSSGANAEFEVPFPSTAGQATLRVNSSLVEVEKPDNSANEYAGAADSTTQPWTTAGEVEDYDVKIVDSVLRLSVDSTLPGDYSYGMTGVSATAPSSQSAKITLSEAGVAAESGAHEGSIGQPIAVTPEVPAGAELQSAEVIDAVTGDRIGAAEVAADGTVTVPGSMVTLGADIRLVLSYSEAPSATSSTLEVGPPDSVPANGEATIPATVTVRGAQSDSPLAGQNVKIFSTDDKVAVSEVTDNGDGTYTATLTSSVAGTYPSIHATVAIDGVDTEVAGSPGTANFTTGAPSAENSAWSIDPAGPLTVGSQTDSTYTAVADIADALGNPVGAGVDVTFVVPAGVNGATEDTQIVVPTDENGRAVVELQSTQAGTYVFSARLGDEQIGDSEERSWNADEVSLTDSVFEVSADSRLADGQDTHTATAKVVDAFGNPVAGEEIAFTIPEHLEYAGARGTWVSGTSGTIVVATGADGVAEVELASTKSGTYEVSASAAAGALGTPQRITYVAGVVDAQTSTWTVTPESPVQVNEPYTATILAKDALGNPVAGAEVELVLPADLATANGAAASGVTDADGVLSIPVTSTVAGAYTLQATVAGLPVGGTAETSSKEIAFVAAASDATKSNLSATGGIVSADGSTTHTVTATIYDRFGNPVAADTDVVFSFPSQLVSAAGASPATVQTDAYGQAKLEVATTTAGSYEVSAEVEVDGVLTGIGNSPVAVDFGSSDADAQRSSWTVTPEGEQTAGEAFVAEALIVDSNGNPVEGETVTFAVPAGINGSATPSYVTAVTNAEGLASVELSATTAGTYEVVASVAGSQIADARDIVFVAATADMNESQIQASKSIISGDSVDDSTITVELRDAFGNVVSEGDYSVLISTDRGQLSEVVRTEDGRFTAVLSGGATDAGTATISFTVDGEPGVSTATVEIVDTTVPEAPTAVAVGDSVEGSAEPGTTVEIRDVETGEVVCSVVADENGQFSCGPVGDGNYDVVAVDTAGNESAPTPVTVDTDAPAAPKVSVDGDTVTGETEPGAKVEIRDPETGEVVCETVADENGLFSCGPVDDGSFDVVVIDESGNESDPVSVTVDTDAPAAPKVSVDGDTVTGETEPGAKVEIRDPGTGEVVCETVADENGVFSCGPVDDGSFDVVVIDESGNESDPVSVVVDTTVPEAPTAVAVGDSVEGSAEPGTTVEIRDVETGEVVCSVVADENGQFSCGPVGDGNYDVVAVDTAGNESAPTPVTVDTDAPAAPKVDHANGDEVSGTGEPGSTVTVKDKDGNVLCETLVDTNGTFTCQISPAAPDGTLLQVTATDPAGNESVSTWVRVGGPAITLSATEVHPSDTLTITGTGFLPEETVSAEVHSQPVSLGSATADAEGTVVFTFAVPADFALGTHTALLTGAQSGQVSAEFTVVSADQPLETPQNPQAPQAPQVPQAEEHAQLPITGGQVSGLLLAAGALMLGGLLVLRRKGKEREEVSA</sequence>
<dbReference type="Pfam" id="PF17936">
    <property type="entry name" value="Big_6"/>
    <property type="match status" value="5"/>
</dbReference>
<dbReference type="InterPro" id="IPR013783">
    <property type="entry name" value="Ig-like_fold"/>
</dbReference>
<feature type="compositionally biased region" description="Low complexity" evidence="2">
    <location>
        <begin position="2043"/>
        <end position="2056"/>
    </location>
</feature>
<dbReference type="SUPFAM" id="SSF49373">
    <property type="entry name" value="Invasin/intimin cell-adhesion fragments"/>
    <property type="match status" value="7"/>
</dbReference>
<dbReference type="PANTHER" id="PTHR39576:SF2">
    <property type="entry name" value="ATTACHING AND EFFACING PROTEIN HOMOLOG-RELATED"/>
    <property type="match status" value="1"/>
</dbReference>
<dbReference type="PROSITE" id="PS51127">
    <property type="entry name" value="BIG1"/>
    <property type="match status" value="5"/>
</dbReference>
<evidence type="ECO:0000313" key="6">
    <source>
        <dbReference type="EMBL" id="KTR86116.1"/>
    </source>
</evidence>